<accession>A0A451DCF4</accession>
<evidence type="ECO:0000313" key="10">
    <source>
        <dbReference type="Proteomes" id="UP000294418"/>
    </source>
</evidence>
<dbReference type="AlphaFoldDB" id="A0A451DCF4"/>
<dbReference type="Pfam" id="PF01523">
    <property type="entry name" value="PmbA_TldD_1st"/>
    <property type="match status" value="1"/>
</dbReference>
<dbReference type="Proteomes" id="UP000294418">
    <property type="component" value="Chromosome"/>
</dbReference>
<dbReference type="InterPro" id="IPR051463">
    <property type="entry name" value="Peptidase_U62_metallo"/>
</dbReference>
<proteinExistence type="inferred from homology"/>
<dbReference type="EC" id="3.4.-.-" evidence="9"/>
<evidence type="ECO:0000256" key="4">
    <source>
        <dbReference type="ARBA" id="ARBA00022801"/>
    </source>
</evidence>
<feature type="domain" description="Metalloprotease TldD/E central" evidence="8">
    <location>
        <begin position="127"/>
        <end position="239"/>
    </location>
</feature>
<dbReference type="GO" id="GO:0006508">
    <property type="term" value="P:proteolysis"/>
    <property type="evidence" value="ECO:0007669"/>
    <property type="project" value="UniProtKB-KW"/>
</dbReference>
<dbReference type="Pfam" id="PF19290">
    <property type="entry name" value="PmbA_TldD_2nd"/>
    <property type="match status" value="1"/>
</dbReference>
<evidence type="ECO:0000256" key="2">
    <source>
        <dbReference type="ARBA" id="ARBA00005836"/>
    </source>
</evidence>
<dbReference type="GO" id="GO:0005829">
    <property type="term" value="C:cytosol"/>
    <property type="evidence" value="ECO:0007669"/>
    <property type="project" value="TreeGrafter"/>
</dbReference>
<gene>
    <name evidence="9" type="primary">tldD</name>
    <name evidence="9" type="ORF">ERCILAFE3058_207</name>
</gene>
<dbReference type="GO" id="GO:0008237">
    <property type="term" value="F:metallopeptidase activity"/>
    <property type="evidence" value="ECO:0007669"/>
    <property type="project" value="UniProtKB-KW"/>
</dbReference>
<feature type="domain" description="Metalloprotease TldD/E N-terminal" evidence="6">
    <location>
        <begin position="37"/>
        <end position="99"/>
    </location>
</feature>
<dbReference type="EMBL" id="LR217720">
    <property type="protein sequence ID" value="VFP84111.1"/>
    <property type="molecule type" value="Genomic_DNA"/>
</dbReference>
<keyword evidence="3 9" id="KW-0645">Protease</keyword>
<evidence type="ECO:0000256" key="5">
    <source>
        <dbReference type="ARBA" id="ARBA00023049"/>
    </source>
</evidence>
<dbReference type="Pfam" id="PF19289">
    <property type="entry name" value="PmbA_TldD_3rd"/>
    <property type="match status" value="1"/>
</dbReference>
<evidence type="ECO:0000259" key="8">
    <source>
        <dbReference type="Pfam" id="PF19290"/>
    </source>
</evidence>
<dbReference type="InterPro" id="IPR002510">
    <property type="entry name" value="Metalloprtase-TldD/E_N"/>
</dbReference>
<evidence type="ECO:0000256" key="3">
    <source>
        <dbReference type="ARBA" id="ARBA00022670"/>
    </source>
</evidence>
<dbReference type="Gene3D" id="3.30.2290.10">
    <property type="entry name" value="PmbA/TldD superfamily"/>
    <property type="match status" value="1"/>
</dbReference>
<dbReference type="InterPro" id="IPR036059">
    <property type="entry name" value="TldD/PmbA_sf"/>
</dbReference>
<dbReference type="SUPFAM" id="SSF111283">
    <property type="entry name" value="Putative modulator of DNA gyrase, PmbA/TldD"/>
    <property type="match status" value="1"/>
</dbReference>
<name>A0A451DCF4_9GAMM</name>
<evidence type="ECO:0000259" key="6">
    <source>
        <dbReference type="Pfam" id="PF01523"/>
    </source>
</evidence>
<dbReference type="InterPro" id="IPR045569">
    <property type="entry name" value="Metalloprtase-TldD/E_C"/>
</dbReference>
<dbReference type="PIRSF" id="PIRSF004919">
    <property type="entry name" value="TldD"/>
    <property type="match status" value="1"/>
</dbReference>
<reference evidence="9 10" key="1">
    <citation type="submission" date="2019-02" db="EMBL/GenBank/DDBJ databases">
        <authorList>
            <person name="Manzano-Marin A."/>
            <person name="Manzano-Marin A."/>
        </authorList>
    </citation>
    <scope>NUCLEOTIDE SEQUENCE [LARGE SCALE GENOMIC DNA]</scope>
    <source>
        <strain evidence="9 10">ErCilaricifoliae</strain>
    </source>
</reference>
<sequence>MSIHIVSEQLLSVNNLSEKDLTSVLGYLSERKLTYGDLYFQYIYNESWMLENRIIKNVSYSVENGVGVRAIVGEKTGFAYANSITLKSLRQSALAARSIILEPNNGQCKCSVFKQETHYPRYSTQDPLNSLTNEDKISLLHQIDMAARQVDKRVQDVTINLTGAYEQVLIAATDGTLAADIRPLVLLSMRVQIEDHGKFEKGIYGGGGRYGYEFFLDQIDGEVRVISWARNAVRMALVNFYAVSAPAGSFPVVLAAGCPGVLLHEAVGHGLEGDFNRRGTSLFSGKIGEKVASELCTVVDNGTLDGLRGSLSIDDEGVSGKYNILIEKGILKGYMQDKMNARLMGVVSTGNARRASYAYLPIPRMTNTYILSGNSTPAEIIESVDFGLYITTLSSGQVDITSGSFSFSTSEAYLIKNGKVTKPVKGATLIGSGIEVMQNISMIGSDLALDTGVSVCSKEGQNIAVSVGQPTLKVDHLTVGGTS</sequence>
<dbReference type="InterPro" id="IPR045570">
    <property type="entry name" value="Metalloprtase-TldD/E_cen_dom"/>
</dbReference>
<comment type="similarity">
    <text evidence="2">Belongs to the peptidase U62 family.</text>
</comment>
<evidence type="ECO:0000313" key="9">
    <source>
        <dbReference type="EMBL" id="VFP84111.1"/>
    </source>
</evidence>
<organism evidence="9 10">
    <name type="scientific">Candidatus Erwinia haradaeae</name>
    <dbReference type="NCBI Taxonomy" id="1922217"/>
    <lineage>
        <taxon>Bacteria</taxon>
        <taxon>Pseudomonadati</taxon>
        <taxon>Pseudomonadota</taxon>
        <taxon>Gammaproteobacteria</taxon>
        <taxon>Enterobacterales</taxon>
        <taxon>Erwiniaceae</taxon>
        <taxon>Erwinia</taxon>
    </lineage>
</organism>
<keyword evidence="5 9" id="KW-0482">Metalloprotease</keyword>
<feature type="domain" description="Metalloprotease TldD/E C-terminal" evidence="7">
    <location>
        <begin position="248"/>
        <end position="481"/>
    </location>
</feature>
<evidence type="ECO:0000256" key="1">
    <source>
        <dbReference type="ARBA" id="ARBA00002796"/>
    </source>
</evidence>
<dbReference type="RefSeq" id="WP_157989634.1">
    <property type="nucleotide sequence ID" value="NZ_LR217720.1"/>
</dbReference>
<comment type="function">
    <text evidence="1">Probable metalloprotease.</text>
</comment>
<dbReference type="PANTHER" id="PTHR30624:SF4">
    <property type="entry name" value="METALLOPROTEASE TLDD"/>
    <property type="match status" value="1"/>
</dbReference>
<dbReference type="InterPro" id="IPR035068">
    <property type="entry name" value="TldD/PmbA_N"/>
</dbReference>
<dbReference type="PANTHER" id="PTHR30624">
    <property type="entry name" value="UNCHARACTERIZED PROTEIN TLDD AND PMBA"/>
    <property type="match status" value="1"/>
</dbReference>
<dbReference type="OrthoDB" id="9803213at2"/>
<dbReference type="InterPro" id="IPR025502">
    <property type="entry name" value="TldD"/>
</dbReference>
<keyword evidence="4 9" id="KW-0378">Hydrolase</keyword>
<protein>
    <submittedName>
        <fullName evidence="9">Metalloprotease TldD</fullName>
        <ecNumber evidence="9">3.4.-.-</ecNumber>
    </submittedName>
</protein>
<dbReference type="NCBIfam" id="NF008006">
    <property type="entry name" value="PRK10735.1"/>
    <property type="match status" value="1"/>
</dbReference>
<evidence type="ECO:0000259" key="7">
    <source>
        <dbReference type="Pfam" id="PF19289"/>
    </source>
</evidence>